<reference evidence="2" key="1">
    <citation type="journal article" date="2008" name="ISME J.">
        <title>Genomic patterns of recombination, clonal divergence and environment in marine microbial populations.</title>
        <authorList>
            <person name="Konstantinidis K.T."/>
            <person name="Delong E.F."/>
        </authorList>
    </citation>
    <scope>NUCLEOTIDE SEQUENCE</scope>
</reference>
<proteinExistence type="predicted"/>
<feature type="transmembrane region" description="Helical" evidence="1">
    <location>
        <begin position="150"/>
        <end position="171"/>
    </location>
</feature>
<feature type="transmembrane region" description="Helical" evidence="1">
    <location>
        <begin position="127"/>
        <end position="144"/>
    </location>
</feature>
<feature type="transmembrane region" description="Helical" evidence="1">
    <location>
        <begin position="77"/>
        <end position="106"/>
    </location>
</feature>
<dbReference type="EMBL" id="EU016601">
    <property type="protein sequence ID" value="ABZ07502.1"/>
    <property type="molecule type" value="Genomic_DNA"/>
</dbReference>
<name>B3T4J3_9ZZZZ</name>
<evidence type="ECO:0000313" key="2">
    <source>
        <dbReference type="EMBL" id="ABZ07502.1"/>
    </source>
</evidence>
<dbReference type="AlphaFoldDB" id="B3T4J3"/>
<organism evidence="2">
    <name type="scientific">uncultured marine microorganism HF4000_ANIW137G21</name>
    <dbReference type="NCBI Taxonomy" id="455530"/>
    <lineage>
        <taxon>unclassified sequences</taxon>
        <taxon>environmental samples</taxon>
    </lineage>
</organism>
<accession>B3T4J3</accession>
<keyword evidence="1" id="KW-0472">Membrane</keyword>
<evidence type="ECO:0000256" key="1">
    <source>
        <dbReference type="SAM" id="Phobius"/>
    </source>
</evidence>
<gene>
    <name evidence="2" type="ORF">ALOHA_HF4000ANIW137G21ctg1g31</name>
</gene>
<feature type="transmembrane region" description="Helical" evidence="1">
    <location>
        <begin position="21"/>
        <end position="43"/>
    </location>
</feature>
<keyword evidence="1" id="KW-1133">Transmembrane helix</keyword>
<sequence length="176" mass="18539">MSLQDYDWSTALTRPSKTASSAMLALGSWVILLTIVNLVNGAYSPGFKVLWLGFLSNGALGDIYTAHDGVAIAVDDIVFGILGIAVTAMGVLGMKSAVEGGVAAWFKNLPSTFAGLFSTEHGARKTLADWLIVVGIVFYLAWSVQNNTWVDPGVFAVMIVPVAFGVGLNLLDVAEA</sequence>
<keyword evidence="1" id="KW-0812">Transmembrane</keyword>
<protein>
    <submittedName>
        <fullName evidence="2">Uncharacterized protein</fullName>
    </submittedName>
</protein>